<sequence length="66" mass="7736">WKSNGENSIRVKWRLCIHSHGTSKFEKRLWLQMTAGIIRQRILGLALIPELHVVYSEVELQSLFMS</sequence>
<dbReference type="AlphaFoldDB" id="A0A8C4TQA1"/>
<reference evidence="1" key="3">
    <citation type="submission" date="2025-09" db="UniProtKB">
        <authorList>
            <consortium name="Ensembl"/>
        </authorList>
    </citation>
    <scope>IDENTIFICATION</scope>
</reference>
<protein>
    <submittedName>
        <fullName evidence="1">Uncharacterized protein</fullName>
    </submittedName>
</protein>
<keyword evidence="2" id="KW-1185">Reference proteome</keyword>
<evidence type="ECO:0000313" key="1">
    <source>
        <dbReference type="Ensembl" id="ENSECRP00000033803.1"/>
    </source>
</evidence>
<evidence type="ECO:0000313" key="2">
    <source>
        <dbReference type="Proteomes" id="UP000694620"/>
    </source>
</evidence>
<reference evidence="1" key="2">
    <citation type="submission" date="2025-08" db="UniProtKB">
        <authorList>
            <consortium name="Ensembl"/>
        </authorList>
    </citation>
    <scope>IDENTIFICATION</scope>
</reference>
<proteinExistence type="predicted"/>
<reference evidence="1" key="1">
    <citation type="submission" date="2021-06" db="EMBL/GenBank/DDBJ databases">
        <authorList>
            <consortium name="Wellcome Sanger Institute Data Sharing"/>
        </authorList>
    </citation>
    <scope>NUCLEOTIDE SEQUENCE [LARGE SCALE GENOMIC DNA]</scope>
</reference>
<name>A0A8C4TQA1_ERPCA</name>
<organism evidence="1 2">
    <name type="scientific">Erpetoichthys calabaricus</name>
    <name type="common">Rope fish</name>
    <name type="synonym">Calamoichthys calabaricus</name>
    <dbReference type="NCBI Taxonomy" id="27687"/>
    <lineage>
        <taxon>Eukaryota</taxon>
        <taxon>Metazoa</taxon>
        <taxon>Chordata</taxon>
        <taxon>Craniata</taxon>
        <taxon>Vertebrata</taxon>
        <taxon>Euteleostomi</taxon>
        <taxon>Actinopterygii</taxon>
        <taxon>Polypteriformes</taxon>
        <taxon>Polypteridae</taxon>
        <taxon>Erpetoichthys</taxon>
    </lineage>
</organism>
<dbReference type="Ensembl" id="ENSECRT00000034536.1">
    <property type="protein sequence ID" value="ENSECRP00000033803.1"/>
    <property type="gene ID" value="ENSECRG00000022866.1"/>
</dbReference>
<dbReference type="Proteomes" id="UP000694620">
    <property type="component" value="Chromosome 7"/>
</dbReference>
<accession>A0A8C4TQA1</accession>